<keyword evidence="3" id="KW-1185">Reference proteome</keyword>
<reference evidence="2 3" key="1">
    <citation type="submission" date="2024-05" db="EMBL/GenBank/DDBJ databases">
        <authorList>
            <person name="Wallberg A."/>
        </authorList>
    </citation>
    <scope>NUCLEOTIDE SEQUENCE [LARGE SCALE GENOMIC DNA]</scope>
</reference>
<evidence type="ECO:0000313" key="2">
    <source>
        <dbReference type="EMBL" id="CAL4069356.1"/>
    </source>
</evidence>
<evidence type="ECO:0000256" key="1">
    <source>
        <dbReference type="SAM" id="Phobius"/>
    </source>
</evidence>
<sequence>YQNIFFCEKCAAFGHTNICTVIETKCYPSCRNGRIISLFFPQGKKHLFCFDLSILYPERGTIEYCPYMVFTGLNTTTNNATLRHFMTMNMFLYFVISLSLFISFSISLSLGLLIIFLYFFCYLTFSIFLYIS</sequence>
<proteinExistence type="predicted"/>
<keyword evidence="1" id="KW-1133">Transmembrane helix</keyword>
<keyword evidence="1" id="KW-0472">Membrane</keyword>
<protein>
    <submittedName>
        <fullName evidence="2">Uncharacterized protein</fullName>
    </submittedName>
</protein>
<accession>A0AAV2Q3P6</accession>
<dbReference type="Proteomes" id="UP001497623">
    <property type="component" value="Unassembled WGS sequence"/>
</dbReference>
<evidence type="ECO:0000313" key="3">
    <source>
        <dbReference type="Proteomes" id="UP001497623"/>
    </source>
</evidence>
<name>A0AAV2Q3P6_MEGNR</name>
<keyword evidence="1" id="KW-0812">Transmembrane</keyword>
<comment type="caution">
    <text evidence="2">The sequence shown here is derived from an EMBL/GenBank/DDBJ whole genome shotgun (WGS) entry which is preliminary data.</text>
</comment>
<feature type="transmembrane region" description="Helical" evidence="1">
    <location>
        <begin position="112"/>
        <end position="131"/>
    </location>
</feature>
<feature type="non-terminal residue" evidence="2">
    <location>
        <position position="1"/>
    </location>
</feature>
<dbReference type="AlphaFoldDB" id="A0AAV2Q3P6"/>
<dbReference type="EMBL" id="CAXKWB010003489">
    <property type="protein sequence ID" value="CAL4069356.1"/>
    <property type="molecule type" value="Genomic_DNA"/>
</dbReference>
<gene>
    <name evidence="2" type="ORF">MNOR_LOCUS7777</name>
</gene>
<feature type="transmembrane region" description="Helical" evidence="1">
    <location>
        <begin position="90"/>
        <end position="106"/>
    </location>
</feature>
<organism evidence="2 3">
    <name type="scientific">Meganyctiphanes norvegica</name>
    <name type="common">Northern krill</name>
    <name type="synonym">Thysanopoda norvegica</name>
    <dbReference type="NCBI Taxonomy" id="48144"/>
    <lineage>
        <taxon>Eukaryota</taxon>
        <taxon>Metazoa</taxon>
        <taxon>Ecdysozoa</taxon>
        <taxon>Arthropoda</taxon>
        <taxon>Crustacea</taxon>
        <taxon>Multicrustacea</taxon>
        <taxon>Malacostraca</taxon>
        <taxon>Eumalacostraca</taxon>
        <taxon>Eucarida</taxon>
        <taxon>Euphausiacea</taxon>
        <taxon>Euphausiidae</taxon>
        <taxon>Meganyctiphanes</taxon>
    </lineage>
</organism>